<dbReference type="AlphaFoldDB" id="A0A0D7AHG3"/>
<protein>
    <submittedName>
        <fullName evidence="2">Uncharacterized protein</fullName>
    </submittedName>
</protein>
<keyword evidence="3" id="KW-1185">Reference proteome</keyword>
<dbReference type="EMBL" id="KN881675">
    <property type="protein sequence ID" value="KIY50604.1"/>
    <property type="molecule type" value="Genomic_DNA"/>
</dbReference>
<gene>
    <name evidence="2" type="ORF">FISHEDRAFT_71642</name>
</gene>
<sequence length="241" mass="26889">MDTSDAFEPGVPSGHHLDWIRRVRADKLLAEAEIRNTEEIKRREAFERVQSWRSPEAHGDGSDLDEPDTNSSSRESSRCPSPVDDPLTARPKATREGRDVEQAVDIKFIGDCGSQCVERASGDEDKCLDAKPQEENPPKRRVVNGIGETIRTQHTHIPAETKHTVTSRRLYRDPRRNTLDDMIQTIESLKLTDDPLTNHDTSLACAAKMKGKKKSCIGKLTASQRTLYAQACVASGLRCAR</sequence>
<reference evidence="2 3" key="1">
    <citation type="journal article" date="2015" name="Fungal Genet. Biol.">
        <title>Evolution of novel wood decay mechanisms in Agaricales revealed by the genome sequences of Fistulina hepatica and Cylindrobasidium torrendii.</title>
        <authorList>
            <person name="Floudas D."/>
            <person name="Held B.W."/>
            <person name="Riley R."/>
            <person name="Nagy L.G."/>
            <person name="Koehler G."/>
            <person name="Ransdell A.S."/>
            <person name="Younus H."/>
            <person name="Chow J."/>
            <person name="Chiniquy J."/>
            <person name="Lipzen A."/>
            <person name="Tritt A."/>
            <person name="Sun H."/>
            <person name="Haridas S."/>
            <person name="LaButti K."/>
            <person name="Ohm R.A."/>
            <person name="Kues U."/>
            <person name="Blanchette R.A."/>
            <person name="Grigoriev I.V."/>
            <person name="Minto R.E."/>
            <person name="Hibbett D.S."/>
        </authorList>
    </citation>
    <scope>NUCLEOTIDE SEQUENCE [LARGE SCALE GENOMIC DNA]</scope>
    <source>
        <strain evidence="2 3">ATCC 64428</strain>
    </source>
</reference>
<name>A0A0D7AHG3_9AGAR</name>
<organism evidence="2 3">
    <name type="scientific">Fistulina hepatica ATCC 64428</name>
    <dbReference type="NCBI Taxonomy" id="1128425"/>
    <lineage>
        <taxon>Eukaryota</taxon>
        <taxon>Fungi</taxon>
        <taxon>Dikarya</taxon>
        <taxon>Basidiomycota</taxon>
        <taxon>Agaricomycotina</taxon>
        <taxon>Agaricomycetes</taxon>
        <taxon>Agaricomycetidae</taxon>
        <taxon>Agaricales</taxon>
        <taxon>Fistulinaceae</taxon>
        <taxon>Fistulina</taxon>
    </lineage>
</organism>
<proteinExistence type="predicted"/>
<evidence type="ECO:0000313" key="2">
    <source>
        <dbReference type="EMBL" id="KIY50604.1"/>
    </source>
</evidence>
<dbReference type="Proteomes" id="UP000054144">
    <property type="component" value="Unassembled WGS sequence"/>
</dbReference>
<evidence type="ECO:0000313" key="3">
    <source>
        <dbReference type="Proteomes" id="UP000054144"/>
    </source>
</evidence>
<feature type="region of interest" description="Disordered" evidence="1">
    <location>
        <begin position="42"/>
        <end position="99"/>
    </location>
</feature>
<feature type="compositionally biased region" description="Low complexity" evidence="1">
    <location>
        <begin position="71"/>
        <end position="82"/>
    </location>
</feature>
<evidence type="ECO:0000256" key="1">
    <source>
        <dbReference type="SAM" id="MobiDB-lite"/>
    </source>
</evidence>
<accession>A0A0D7AHG3</accession>